<evidence type="ECO:0000313" key="2">
    <source>
        <dbReference type="Proteomes" id="UP000222296"/>
    </source>
</evidence>
<dbReference type="SUPFAM" id="SSF53335">
    <property type="entry name" value="S-adenosyl-L-methionine-dependent methyltransferases"/>
    <property type="match status" value="1"/>
</dbReference>
<dbReference type="Proteomes" id="UP000222296">
    <property type="component" value="Chromosome Linear"/>
</dbReference>
<dbReference type="PANTHER" id="PTHR43861">
    <property type="entry name" value="TRANS-ACONITATE 2-METHYLTRANSFERASE-RELATED"/>
    <property type="match status" value="1"/>
</dbReference>
<proteinExistence type="predicted"/>
<dbReference type="CDD" id="cd02440">
    <property type="entry name" value="AdoMet_MTases"/>
    <property type="match status" value="1"/>
</dbReference>
<name>A0AAP9J8N4_AGRTU</name>
<dbReference type="Gene3D" id="3.40.50.150">
    <property type="entry name" value="Vaccinia Virus protein VP39"/>
    <property type="match status" value="1"/>
</dbReference>
<dbReference type="Pfam" id="PF13489">
    <property type="entry name" value="Methyltransf_23"/>
    <property type="match status" value="1"/>
</dbReference>
<dbReference type="GO" id="GO:0008168">
    <property type="term" value="F:methyltransferase activity"/>
    <property type="evidence" value="ECO:0007669"/>
    <property type="project" value="UniProtKB-KW"/>
</dbReference>
<dbReference type="RefSeq" id="WP_099086802.1">
    <property type="nucleotide sequence ID" value="NZ_CP042275.2"/>
</dbReference>
<dbReference type="GO" id="GO:0032259">
    <property type="term" value="P:methylation"/>
    <property type="evidence" value="ECO:0007669"/>
    <property type="project" value="UniProtKB-KW"/>
</dbReference>
<sequence>MNNESCPCCGLLGTTYLFQRRLDVSGDSVEMCICSNCTSITNRTNLLKERGDSGEALKVQIDSADGFYSQKIDDLRLQHNRDNISFLNYLVGHIIGGKNVVDLGAGEGYLAAAACSFYETAWAVDINVGLLTTTVPQFGLGDKLKVAGSLDDVPDTVDAVFMWHTLEHIPNAHDLGKAVAAKLNEGGLFIWQVPAYRDNYVVFSHYTFFNDHSARVFTESIGLEIVDVFHDEALQFLTVVSKKPETLIIETTTIAVERKPSIWQRLGIRA</sequence>
<evidence type="ECO:0000313" key="1">
    <source>
        <dbReference type="EMBL" id="QDY97184.1"/>
    </source>
</evidence>
<dbReference type="EMBL" id="CP042275">
    <property type="protein sequence ID" value="QDY97184.1"/>
    <property type="molecule type" value="Genomic_DNA"/>
</dbReference>
<gene>
    <name evidence="1" type="ORF">CG010_024220</name>
</gene>
<accession>A0AAP9J8N4</accession>
<protein>
    <submittedName>
        <fullName evidence="1">Class I SAM-dependent methyltransferase</fullName>
    </submittedName>
</protein>
<keyword evidence="1" id="KW-0489">Methyltransferase</keyword>
<reference evidence="1 2" key="1">
    <citation type="journal article" date="2017" name="Genome Announc.">
        <title>Draft Genome Sequence of Agrobacterium tumefaciens Biovar 1 Strain 186, Isolated from Walnut.</title>
        <authorList>
            <person name="Poret-Peterson A.T."/>
            <person name="Bhatnagar S."/>
            <person name="McClean A.E."/>
            <person name="Kluepfel D.A."/>
        </authorList>
    </citation>
    <scope>NUCLEOTIDE SEQUENCE [LARGE SCALE GENOMIC DNA]</scope>
    <source>
        <strain evidence="1 2">186</strain>
    </source>
</reference>
<dbReference type="InterPro" id="IPR029063">
    <property type="entry name" value="SAM-dependent_MTases_sf"/>
</dbReference>
<dbReference type="AlphaFoldDB" id="A0AAP9J8N4"/>
<dbReference type="PANTHER" id="PTHR43861:SF6">
    <property type="entry name" value="METHYLTRANSFERASE TYPE 11"/>
    <property type="match status" value="1"/>
</dbReference>
<organism evidence="1 2">
    <name type="scientific">Agrobacterium tumefaciens</name>
    <dbReference type="NCBI Taxonomy" id="358"/>
    <lineage>
        <taxon>Bacteria</taxon>
        <taxon>Pseudomonadati</taxon>
        <taxon>Pseudomonadota</taxon>
        <taxon>Alphaproteobacteria</taxon>
        <taxon>Hyphomicrobiales</taxon>
        <taxon>Rhizobiaceae</taxon>
        <taxon>Rhizobium/Agrobacterium group</taxon>
        <taxon>Agrobacterium</taxon>
        <taxon>Agrobacterium tumefaciens complex</taxon>
    </lineage>
</organism>
<keyword evidence="1" id="KW-0808">Transferase</keyword>